<protein>
    <submittedName>
        <fullName evidence="2">Uncharacterized protein</fullName>
    </submittedName>
</protein>
<sequence length="184" mass="21129">MITSSNPITLQAAIGLAYRLTNDVIRSSGVSKRNDNERKRKNDQQRNQDRNQLNKRRQVTCNYGVATQEQRPYNGHTLSVLNATSIIWEIVQGVTIVGRRVILPRYARTKKSGKTLVVQGDKPTRNLKIISAIKMRKYLKRECFAFLAHIVKKDQKVKRIQDIPVVKNYPEVFTEDLPGPRSSR</sequence>
<gene>
    <name evidence="2" type="ORF">Tco_0941596</name>
</gene>
<evidence type="ECO:0000313" key="3">
    <source>
        <dbReference type="Proteomes" id="UP001151760"/>
    </source>
</evidence>
<comment type="caution">
    <text evidence="2">The sequence shown here is derived from an EMBL/GenBank/DDBJ whole genome shotgun (WGS) entry which is preliminary data.</text>
</comment>
<proteinExistence type="predicted"/>
<feature type="compositionally biased region" description="Basic and acidic residues" evidence="1">
    <location>
        <begin position="32"/>
        <end position="49"/>
    </location>
</feature>
<organism evidence="2 3">
    <name type="scientific">Tanacetum coccineum</name>
    <dbReference type="NCBI Taxonomy" id="301880"/>
    <lineage>
        <taxon>Eukaryota</taxon>
        <taxon>Viridiplantae</taxon>
        <taxon>Streptophyta</taxon>
        <taxon>Embryophyta</taxon>
        <taxon>Tracheophyta</taxon>
        <taxon>Spermatophyta</taxon>
        <taxon>Magnoliopsida</taxon>
        <taxon>eudicotyledons</taxon>
        <taxon>Gunneridae</taxon>
        <taxon>Pentapetalae</taxon>
        <taxon>asterids</taxon>
        <taxon>campanulids</taxon>
        <taxon>Asterales</taxon>
        <taxon>Asteraceae</taxon>
        <taxon>Asteroideae</taxon>
        <taxon>Anthemideae</taxon>
        <taxon>Anthemidinae</taxon>
        <taxon>Tanacetum</taxon>
    </lineage>
</organism>
<accession>A0ABQ5DTW9</accession>
<keyword evidence="3" id="KW-1185">Reference proteome</keyword>
<reference evidence="2" key="1">
    <citation type="journal article" date="2022" name="Int. J. Mol. Sci.">
        <title>Draft Genome of Tanacetum Coccineum: Genomic Comparison of Closely Related Tanacetum-Family Plants.</title>
        <authorList>
            <person name="Yamashiro T."/>
            <person name="Shiraishi A."/>
            <person name="Nakayama K."/>
            <person name="Satake H."/>
        </authorList>
    </citation>
    <scope>NUCLEOTIDE SEQUENCE</scope>
</reference>
<dbReference type="EMBL" id="BQNB010015586">
    <property type="protein sequence ID" value="GJT41731.1"/>
    <property type="molecule type" value="Genomic_DNA"/>
</dbReference>
<feature type="region of interest" description="Disordered" evidence="1">
    <location>
        <begin position="29"/>
        <end position="56"/>
    </location>
</feature>
<name>A0ABQ5DTW9_9ASTR</name>
<evidence type="ECO:0000313" key="2">
    <source>
        <dbReference type="EMBL" id="GJT41731.1"/>
    </source>
</evidence>
<reference evidence="2" key="2">
    <citation type="submission" date="2022-01" db="EMBL/GenBank/DDBJ databases">
        <authorList>
            <person name="Yamashiro T."/>
            <person name="Shiraishi A."/>
            <person name="Satake H."/>
            <person name="Nakayama K."/>
        </authorList>
    </citation>
    <scope>NUCLEOTIDE SEQUENCE</scope>
</reference>
<dbReference type="Proteomes" id="UP001151760">
    <property type="component" value="Unassembled WGS sequence"/>
</dbReference>
<evidence type="ECO:0000256" key="1">
    <source>
        <dbReference type="SAM" id="MobiDB-lite"/>
    </source>
</evidence>